<evidence type="ECO:0000256" key="1">
    <source>
        <dbReference type="SAM" id="Phobius"/>
    </source>
</evidence>
<keyword evidence="1" id="KW-0472">Membrane</keyword>
<keyword evidence="1" id="KW-0812">Transmembrane</keyword>
<feature type="transmembrane region" description="Helical" evidence="1">
    <location>
        <begin position="37"/>
        <end position="61"/>
    </location>
</feature>
<dbReference type="NCBIfam" id="NF045849">
    <property type="entry name" value="ICE_MMCAP2_0565"/>
    <property type="match status" value="1"/>
</dbReference>
<dbReference type="EMBL" id="PFAR01000030">
    <property type="protein sequence ID" value="PIR93112.1"/>
    <property type="molecule type" value="Genomic_DNA"/>
</dbReference>
<accession>A0A2H0V220</accession>
<sequence length="100" mass="10776">MDSTIRNTEFTEVKNNVFGNQADTQTVDKILTKVINAILGLLGVIFLVLTLFAGFLWMTAAGNDDQVGKAKKILTAAIIGIVIIVSSYAITNFVLTSVLK</sequence>
<dbReference type="Pfam" id="PF18895">
    <property type="entry name" value="T4SS_pilin"/>
    <property type="match status" value="1"/>
</dbReference>
<comment type="caution">
    <text evidence="2">The sequence shown here is derived from an EMBL/GenBank/DDBJ whole genome shotgun (WGS) entry which is preliminary data.</text>
</comment>
<dbReference type="AlphaFoldDB" id="A0A2H0V220"/>
<gene>
    <name evidence="2" type="ORF">COT99_02560</name>
</gene>
<dbReference type="Proteomes" id="UP000228626">
    <property type="component" value="Unassembled WGS sequence"/>
</dbReference>
<protein>
    <submittedName>
        <fullName evidence="2">Uncharacterized protein</fullName>
    </submittedName>
</protein>
<organism evidence="2 3">
    <name type="scientific">Candidatus Falkowbacteria bacterium CG10_big_fil_rev_8_21_14_0_10_43_10</name>
    <dbReference type="NCBI Taxonomy" id="1974567"/>
    <lineage>
        <taxon>Bacteria</taxon>
        <taxon>Candidatus Falkowiibacteriota</taxon>
    </lineage>
</organism>
<evidence type="ECO:0000313" key="3">
    <source>
        <dbReference type="Proteomes" id="UP000228626"/>
    </source>
</evidence>
<feature type="transmembrane region" description="Helical" evidence="1">
    <location>
        <begin position="73"/>
        <end position="95"/>
    </location>
</feature>
<evidence type="ECO:0000313" key="2">
    <source>
        <dbReference type="EMBL" id="PIR93112.1"/>
    </source>
</evidence>
<dbReference type="InterPro" id="IPR043993">
    <property type="entry name" value="T4SS_pilin"/>
</dbReference>
<reference evidence="3" key="1">
    <citation type="submission" date="2017-09" db="EMBL/GenBank/DDBJ databases">
        <title>Depth-based differentiation of microbial function through sediment-hosted aquifers and enrichment of novel symbionts in the deep terrestrial subsurface.</title>
        <authorList>
            <person name="Probst A.J."/>
            <person name="Ladd B."/>
            <person name="Jarett J.K."/>
            <person name="Geller-Mcgrath D.E."/>
            <person name="Sieber C.M.K."/>
            <person name="Emerson J.B."/>
            <person name="Anantharaman K."/>
            <person name="Thomas B.C."/>
            <person name="Malmstrom R."/>
            <person name="Stieglmeier M."/>
            <person name="Klingl A."/>
            <person name="Woyke T."/>
            <person name="Ryan C.M."/>
            <person name="Banfield J.F."/>
        </authorList>
    </citation>
    <scope>NUCLEOTIDE SEQUENCE [LARGE SCALE GENOMIC DNA]</scope>
</reference>
<proteinExistence type="predicted"/>
<keyword evidence="1" id="KW-1133">Transmembrane helix</keyword>
<name>A0A2H0V220_9BACT</name>